<dbReference type="STRING" id="1524460.IX84_15820"/>
<feature type="chain" id="PRO_5001940019" evidence="1">
    <location>
        <begin position="23"/>
        <end position="958"/>
    </location>
</feature>
<dbReference type="NCBIfam" id="TIGR01451">
    <property type="entry name" value="B_ant_repeat"/>
    <property type="match status" value="1"/>
</dbReference>
<dbReference type="SUPFAM" id="SSF50998">
    <property type="entry name" value="Quinoprotein alcohol dehydrogenase-like"/>
    <property type="match status" value="1"/>
</dbReference>
<keyword evidence="5" id="KW-1185">Reference proteome</keyword>
<accession>A0A098S7R4</accession>
<reference evidence="4 5" key="1">
    <citation type="journal article" date="2014" name="Int. J. Syst. Evol. Microbiol.">
        <title>Phaeodactylibacter xiamenensis gen. nov., sp. nov., a member of the family Saprospiraceae isolated from the marine alga Phaeodactylum tricornutum.</title>
        <authorList>
            <person name="Chen Z.Jr."/>
            <person name="Lei X."/>
            <person name="Lai Q."/>
            <person name="Li Y."/>
            <person name="Zhang B."/>
            <person name="Zhang J."/>
            <person name="Zhang H."/>
            <person name="Yang L."/>
            <person name="Zheng W."/>
            <person name="Tian Y."/>
            <person name="Yu Z."/>
            <person name="Xu H.Jr."/>
            <person name="Zheng T."/>
        </authorList>
    </citation>
    <scope>NUCLEOTIDE SEQUENCE [LARGE SCALE GENOMIC DNA]</scope>
    <source>
        <strain evidence="4 5">KD52</strain>
    </source>
</reference>
<feature type="signal peptide" evidence="1">
    <location>
        <begin position="1"/>
        <end position="22"/>
    </location>
</feature>
<dbReference type="InterPro" id="IPR055353">
    <property type="entry name" value="DUF7619"/>
</dbReference>
<dbReference type="PANTHER" id="PTHR42754:SF1">
    <property type="entry name" value="LIPOPROTEIN"/>
    <property type="match status" value="1"/>
</dbReference>
<organism evidence="4 5">
    <name type="scientific">Phaeodactylibacter xiamenensis</name>
    <dbReference type="NCBI Taxonomy" id="1524460"/>
    <lineage>
        <taxon>Bacteria</taxon>
        <taxon>Pseudomonadati</taxon>
        <taxon>Bacteroidota</taxon>
        <taxon>Saprospiria</taxon>
        <taxon>Saprospirales</taxon>
        <taxon>Haliscomenobacteraceae</taxon>
        <taxon>Phaeodactylibacter</taxon>
    </lineage>
</organism>
<evidence type="ECO:0000313" key="5">
    <source>
        <dbReference type="Proteomes" id="UP000029736"/>
    </source>
</evidence>
<dbReference type="SUPFAM" id="SSF49464">
    <property type="entry name" value="Carboxypeptidase regulatory domain-like"/>
    <property type="match status" value="1"/>
</dbReference>
<dbReference type="InterPro" id="IPR011047">
    <property type="entry name" value="Quinoprotein_ADH-like_sf"/>
</dbReference>
<feature type="domain" description="Secretion system C-terminal sorting" evidence="2">
    <location>
        <begin position="886"/>
        <end position="956"/>
    </location>
</feature>
<comment type="caution">
    <text evidence="4">The sequence shown here is derived from an EMBL/GenBank/DDBJ whole genome shotgun (WGS) entry which is preliminary data.</text>
</comment>
<dbReference type="InterPro" id="IPR026444">
    <property type="entry name" value="Secre_tail"/>
</dbReference>
<evidence type="ECO:0000259" key="2">
    <source>
        <dbReference type="Pfam" id="PF18962"/>
    </source>
</evidence>
<proteinExistence type="predicted"/>
<evidence type="ECO:0000259" key="3">
    <source>
        <dbReference type="Pfam" id="PF24595"/>
    </source>
</evidence>
<protein>
    <submittedName>
        <fullName evidence="4">Uncharacterized protein</fullName>
    </submittedName>
</protein>
<sequence>MRRSLLLIVLLGLTYSAQFLHAQGWKKTFSIEDTTGTASYSLIRDVKATADGGYLLYGQAFSSNQLALWKIDTYGNTQWSKTFGAGAEAYGYASNMHLLGDSAIYISGRFSDADQLSPQHGVMRLNMQGEVQWLERYYVSDTLTTLSTAFTPTTDGHFITGSETLAGDSLLIHLHKIDQQGNVVWEKTYPRFSYWDEVLLPYVADITPLSSGGYIATGSNISTLGLQSSHIIRLDDNGEMLSQFNLMGVSDEIYTHRVKETCDGNYIVCGSSDGNFISPGFVKKITPQGLEIWNRNCPAPATDIEQTPSGDYLIAGGFGEYAWGSNLFGSFVYSFRENGDSNWSFHDLPSFTSHGFAAITTGTDASCMAAGINNSQAYAVKLDSLGNVFTHTLQGTVQRDEDGDCAPDSTALPLSGWNITVSNGTTDYYATTDSNGFYSMTVDTGSYSISITPPNALWVPCQAVIDTVLENFYEETVVNFPVQTQVDCPLMSVDVSVPFLRRCFPNSYSVRYCNEGTTVANNAAVEIQLDEHLTLESAELPYSETGDQTYRFELGDLPPTTCGQFRFTAHLDCDETQLGQTHCVEAFVFPDTLCVPTPPAPLIEADSRCDGDSVIFTLRNIGDADMADSAPYIVIEDDVMFLTQPFELGEGDSIEIFRPATGVTYRLQAPRRPGFAPGELISSTLEGCVSDNQLVSLGFFNSFPLYGDGGFSDLECRANIGAYDPNDKQGFPAGAGPEHFIEPDSRLEYLIRFQNTGTDTAFNVAIQDTLSAWLNPATISPGASSHPYTWQLAQDGTLLFEFANIMLPDSNVNEPASHGFVKFGIDLKTNTQPATAIHNQAAIFFDFNAPIFTNKTMHRVNVDFLENLLAATEQTHLYTGKVQVAPNPASQVIRFEKTEEQNSSALIVIYNSNGQRLGTYPFQTAEKQIPVDQWPAGLYFYDVRFGTGHTAGRFVIQR</sequence>
<dbReference type="PANTHER" id="PTHR42754">
    <property type="entry name" value="ENDOGLUCANASE"/>
    <property type="match status" value="1"/>
</dbReference>
<dbReference type="EMBL" id="JPOS01000038">
    <property type="protein sequence ID" value="KGE87127.1"/>
    <property type="molecule type" value="Genomic_DNA"/>
</dbReference>
<dbReference type="Pfam" id="PF24595">
    <property type="entry name" value="DUF7619"/>
    <property type="match status" value="1"/>
</dbReference>
<dbReference type="NCBIfam" id="TIGR04183">
    <property type="entry name" value="Por_Secre_tail"/>
    <property type="match status" value="1"/>
</dbReference>
<feature type="domain" description="DUF7619" evidence="3">
    <location>
        <begin position="724"/>
        <end position="858"/>
    </location>
</feature>
<dbReference type="InterPro" id="IPR047589">
    <property type="entry name" value="DUF11_rpt"/>
</dbReference>
<dbReference type="AlphaFoldDB" id="A0A098S7R4"/>
<name>A0A098S7R4_9BACT</name>
<dbReference type="OrthoDB" id="1524003at2"/>
<dbReference type="Gene3D" id="2.60.40.10">
    <property type="entry name" value="Immunoglobulins"/>
    <property type="match status" value="1"/>
</dbReference>
<evidence type="ECO:0000313" key="4">
    <source>
        <dbReference type="EMBL" id="KGE87127.1"/>
    </source>
</evidence>
<gene>
    <name evidence="4" type="ORF">IX84_15820</name>
</gene>
<dbReference type="Pfam" id="PF18962">
    <property type="entry name" value="Por_Secre_tail"/>
    <property type="match status" value="1"/>
</dbReference>
<keyword evidence="1" id="KW-0732">Signal</keyword>
<dbReference type="RefSeq" id="WP_044222508.1">
    <property type="nucleotide sequence ID" value="NZ_JBKAGJ010000015.1"/>
</dbReference>
<dbReference type="InterPro" id="IPR008969">
    <property type="entry name" value="CarboxyPept-like_regulatory"/>
</dbReference>
<dbReference type="Proteomes" id="UP000029736">
    <property type="component" value="Unassembled WGS sequence"/>
</dbReference>
<evidence type="ECO:0000256" key="1">
    <source>
        <dbReference type="SAM" id="SignalP"/>
    </source>
</evidence>
<dbReference type="InterPro" id="IPR013783">
    <property type="entry name" value="Ig-like_fold"/>
</dbReference>